<feature type="compositionally biased region" description="Polar residues" evidence="1">
    <location>
        <begin position="70"/>
        <end position="85"/>
    </location>
</feature>
<accession>A0A371HM25</accession>
<sequence length="123" mass="14186">MKRTRCKLKKALYGLKQSPRAWFRRFAQVMVSLGYKQSRSNRSPKPSQSRPRPSPPNHHSRDQMRLGQLKASQPTEFRVSTPSPMADSNFTWLTPHGGFAYRLQPTDFRDQVIPIETGSITTR</sequence>
<comment type="caution">
    <text evidence="2">The sequence shown here is derived from an EMBL/GenBank/DDBJ whole genome shotgun (WGS) entry which is preliminary data.</text>
</comment>
<evidence type="ECO:0000313" key="2">
    <source>
        <dbReference type="EMBL" id="RDY03847.1"/>
    </source>
</evidence>
<feature type="region of interest" description="Disordered" evidence="1">
    <location>
        <begin position="34"/>
        <end position="85"/>
    </location>
</feature>
<evidence type="ECO:0000256" key="1">
    <source>
        <dbReference type="SAM" id="MobiDB-lite"/>
    </source>
</evidence>
<feature type="non-terminal residue" evidence="2">
    <location>
        <position position="1"/>
    </location>
</feature>
<dbReference type="EMBL" id="QJKJ01002194">
    <property type="protein sequence ID" value="RDY03847.1"/>
    <property type="molecule type" value="Genomic_DNA"/>
</dbReference>
<reference evidence="2" key="1">
    <citation type="submission" date="2018-05" db="EMBL/GenBank/DDBJ databases">
        <title>Draft genome of Mucuna pruriens seed.</title>
        <authorList>
            <person name="Nnadi N.E."/>
            <person name="Vos R."/>
            <person name="Hasami M.H."/>
            <person name="Devisetty U.K."/>
            <person name="Aguiy J.C."/>
        </authorList>
    </citation>
    <scope>NUCLEOTIDE SEQUENCE [LARGE SCALE GENOMIC DNA]</scope>
    <source>
        <strain evidence="2">JCA_2017</strain>
    </source>
</reference>
<gene>
    <name evidence="2" type="ORF">CR513_12516</name>
</gene>
<dbReference type="AlphaFoldDB" id="A0A371HM25"/>
<proteinExistence type="predicted"/>
<keyword evidence="3" id="KW-1185">Reference proteome</keyword>
<evidence type="ECO:0000313" key="3">
    <source>
        <dbReference type="Proteomes" id="UP000257109"/>
    </source>
</evidence>
<dbReference type="Proteomes" id="UP000257109">
    <property type="component" value="Unassembled WGS sequence"/>
</dbReference>
<evidence type="ECO:0008006" key="4">
    <source>
        <dbReference type="Google" id="ProtNLM"/>
    </source>
</evidence>
<organism evidence="2 3">
    <name type="scientific">Mucuna pruriens</name>
    <name type="common">Velvet bean</name>
    <name type="synonym">Dolichos pruriens</name>
    <dbReference type="NCBI Taxonomy" id="157652"/>
    <lineage>
        <taxon>Eukaryota</taxon>
        <taxon>Viridiplantae</taxon>
        <taxon>Streptophyta</taxon>
        <taxon>Embryophyta</taxon>
        <taxon>Tracheophyta</taxon>
        <taxon>Spermatophyta</taxon>
        <taxon>Magnoliopsida</taxon>
        <taxon>eudicotyledons</taxon>
        <taxon>Gunneridae</taxon>
        <taxon>Pentapetalae</taxon>
        <taxon>rosids</taxon>
        <taxon>fabids</taxon>
        <taxon>Fabales</taxon>
        <taxon>Fabaceae</taxon>
        <taxon>Papilionoideae</taxon>
        <taxon>50 kb inversion clade</taxon>
        <taxon>NPAAA clade</taxon>
        <taxon>indigoferoid/millettioid clade</taxon>
        <taxon>Phaseoleae</taxon>
        <taxon>Mucuna</taxon>
    </lineage>
</organism>
<name>A0A371HM25_MUCPR</name>
<protein>
    <recommendedName>
        <fullName evidence="4">Reverse transcriptase Ty1/copia-type domain-containing protein</fullName>
    </recommendedName>
</protein>
<feature type="compositionally biased region" description="Low complexity" evidence="1">
    <location>
        <begin position="36"/>
        <end position="51"/>
    </location>
</feature>